<accession>A0ABV3RQJ4</accession>
<dbReference type="CDD" id="cd17477">
    <property type="entry name" value="MFS_YcaD_like"/>
    <property type="match status" value="1"/>
</dbReference>
<dbReference type="InterPro" id="IPR047200">
    <property type="entry name" value="MFS_YcaD-like"/>
</dbReference>
<protein>
    <submittedName>
        <fullName evidence="7">MFS transporter</fullName>
    </submittedName>
</protein>
<keyword evidence="2 5" id="KW-1133">Transmembrane helix</keyword>
<evidence type="ECO:0000313" key="8">
    <source>
        <dbReference type="Proteomes" id="UP001556098"/>
    </source>
</evidence>
<dbReference type="Proteomes" id="UP001556098">
    <property type="component" value="Unassembled WGS sequence"/>
</dbReference>
<feature type="transmembrane region" description="Helical" evidence="5">
    <location>
        <begin position="12"/>
        <end position="33"/>
    </location>
</feature>
<dbReference type="PANTHER" id="PTHR23521:SF3">
    <property type="entry name" value="MFS TRANSPORTER"/>
    <property type="match status" value="1"/>
</dbReference>
<reference evidence="7 8" key="1">
    <citation type="submission" date="2024-07" db="EMBL/GenBank/DDBJ databases">
        <title>Marimonas sp.nov., isolated from tidal-flat sediment.</title>
        <authorList>
            <person name="Jayan J.N."/>
            <person name="Lee S.S."/>
        </authorList>
    </citation>
    <scope>NUCLEOTIDE SEQUENCE [LARGE SCALE GENOMIC DNA]</scope>
    <source>
        <strain evidence="7 8">MJW-29</strain>
    </source>
</reference>
<evidence type="ECO:0000313" key="7">
    <source>
        <dbReference type="EMBL" id="MEW9920837.1"/>
    </source>
</evidence>
<evidence type="ECO:0000256" key="5">
    <source>
        <dbReference type="SAM" id="Phobius"/>
    </source>
</evidence>
<feature type="transmembrane region" description="Helical" evidence="5">
    <location>
        <begin position="100"/>
        <end position="121"/>
    </location>
</feature>
<feature type="transmembrane region" description="Helical" evidence="5">
    <location>
        <begin position="133"/>
        <end position="154"/>
    </location>
</feature>
<dbReference type="InterPro" id="IPR020846">
    <property type="entry name" value="MFS_dom"/>
</dbReference>
<dbReference type="RefSeq" id="WP_367878541.1">
    <property type="nucleotide sequence ID" value="NZ_JBFNXX010000011.1"/>
</dbReference>
<dbReference type="Gene3D" id="1.20.1250.20">
    <property type="entry name" value="MFS general substrate transporter like domains"/>
    <property type="match status" value="2"/>
</dbReference>
<dbReference type="InterPro" id="IPR011701">
    <property type="entry name" value="MFS"/>
</dbReference>
<feature type="transmembrane region" description="Helical" evidence="5">
    <location>
        <begin position="204"/>
        <end position="226"/>
    </location>
</feature>
<dbReference type="Pfam" id="PF07690">
    <property type="entry name" value="MFS_1"/>
    <property type="match status" value="1"/>
</dbReference>
<organism evidence="7 8">
    <name type="scientific">Sulfitobacter sediminis</name>
    <dbReference type="NCBI Taxonomy" id="3234186"/>
    <lineage>
        <taxon>Bacteria</taxon>
        <taxon>Pseudomonadati</taxon>
        <taxon>Pseudomonadota</taxon>
        <taxon>Alphaproteobacteria</taxon>
        <taxon>Rhodobacterales</taxon>
        <taxon>Roseobacteraceae</taxon>
        <taxon>Sulfitobacter</taxon>
    </lineage>
</organism>
<proteinExistence type="predicted"/>
<keyword evidence="3 5" id="KW-0472">Membrane</keyword>
<name>A0ABV3RQJ4_9RHOB</name>
<keyword evidence="1 5" id="KW-0812">Transmembrane</keyword>
<feature type="transmembrane region" description="Helical" evidence="5">
    <location>
        <begin position="353"/>
        <end position="375"/>
    </location>
</feature>
<gene>
    <name evidence="7" type="ORF">AB2B41_14580</name>
</gene>
<dbReference type="SUPFAM" id="SSF103473">
    <property type="entry name" value="MFS general substrate transporter"/>
    <property type="match status" value="1"/>
</dbReference>
<feature type="transmembrane region" description="Helical" evidence="5">
    <location>
        <begin position="323"/>
        <end position="341"/>
    </location>
</feature>
<feature type="transmembrane region" description="Helical" evidence="5">
    <location>
        <begin position="267"/>
        <end position="286"/>
    </location>
</feature>
<feature type="transmembrane region" description="Helical" evidence="5">
    <location>
        <begin position="232"/>
        <end position="255"/>
    </location>
</feature>
<evidence type="ECO:0000259" key="6">
    <source>
        <dbReference type="PROSITE" id="PS50850"/>
    </source>
</evidence>
<dbReference type="InterPro" id="IPR036259">
    <property type="entry name" value="MFS_trans_sf"/>
</dbReference>
<comment type="caution">
    <text evidence="7">The sequence shown here is derived from an EMBL/GenBank/DDBJ whole genome shotgun (WGS) entry which is preliminary data.</text>
</comment>
<dbReference type="EMBL" id="JBFNXX010000011">
    <property type="protein sequence ID" value="MEW9920837.1"/>
    <property type="molecule type" value="Genomic_DNA"/>
</dbReference>
<evidence type="ECO:0000256" key="1">
    <source>
        <dbReference type="ARBA" id="ARBA00022692"/>
    </source>
</evidence>
<feature type="region of interest" description="Disordered" evidence="4">
    <location>
        <begin position="406"/>
        <end position="425"/>
    </location>
</feature>
<dbReference type="PROSITE" id="PS50850">
    <property type="entry name" value="MFS"/>
    <property type="match status" value="1"/>
</dbReference>
<feature type="transmembrane region" description="Helical" evidence="5">
    <location>
        <begin position="292"/>
        <end position="311"/>
    </location>
</feature>
<dbReference type="PANTHER" id="PTHR23521">
    <property type="entry name" value="TRANSPORTER MFS SUPERFAMILY"/>
    <property type="match status" value="1"/>
</dbReference>
<feature type="transmembrane region" description="Helical" evidence="5">
    <location>
        <begin position="75"/>
        <end position="94"/>
    </location>
</feature>
<sequence>MITIRQLIPISALLLGSAFLLFAGGINGLILPVRGNYEGFSSVSLGLLGTGWALGYVVGCIMTSAMVARVGHVRVFGALCAIAAVSILSSAIVITPWAWITLRGLSGFCFAGTAMIVESWLSERTDPGSRGRVFGVYTMVNLGATTAGFMLLTLGDTTGFLFFALAAIFYCLALVPTALSNTSTPAPMVSVKLNLRALWRNSPVAVFAVFWVGVSNSAFGTLAAVYAQNVGLAVAAVALFTSIPILAGAVMQMPVGLLSDKMDRRKVLVAVAALALVADLAFILLAPEGTTLNYVLAALLGGSIYAMYPVIVAHANDHAEPGTAIQISGGLLLTFGIGSILGPTVAGWAMSEIGIRALFVVTSSAHGVLILYTIWRISRRVAVTGDSKTAFQPLNAGRTSSLQTVKLSQGEAADDGPEKPAVAAG</sequence>
<feature type="domain" description="Major facilitator superfamily (MFS) profile" evidence="6">
    <location>
        <begin position="201"/>
        <end position="425"/>
    </location>
</feature>
<feature type="transmembrane region" description="Helical" evidence="5">
    <location>
        <begin position="45"/>
        <end position="68"/>
    </location>
</feature>
<evidence type="ECO:0000256" key="2">
    <source>
        <dbReference type="ARBA" id="ARBA00022989"/>
    </source>
</evidence>
<evidence type="ECO:0000256" key="3">
    <source>
        <dbReference type="ARBA" id="ARBA00023136"/>
    </source>
</evidence>
<feature type="transmembrane region" description="Helical" evidence="5">
    <location>
        <begin position="160"/>
        <end position="183"/>
    </location>
</feature>
<evidence type="ECO:0000256" key="4">
    <source>
        <dbReference type="SAM" id="MobiDB-lite"/>
    </source>
</evidence>
<keyword evidence="8" id="KW-1185">Reference proteome</keyword>